<accession>Q8QP45</accession>
<sequence length="39" mass="4388">QYAETREKPRVNCATADKEILTWNAARTRTIETVHGPCG</sequence>
<dbReference type="EMBL" id="AY079174">
    <property type="protein sequence ID" value="AAL80039.1"/>
    <property type="molecule type" value="Genomic_RNA"/>
</dbReference>
<organism evidence="1">
    <name type="scientific">Dengue virus type 2</name>
    <name type="common">DENV-2</name>
    <dbReference type="NCBI Taxonomy" id="11060"/>
    <lineage>
        <taxon>Viruses</taxon>
        <taxon>Riboviria</taxon>
        <taxon>Orthornavirae</taxon>
        <taxon>Kitrinoviricota</taxon>
        <taxon>Flasuviricetes</taxon>
        <taxon>Amarillovirales</taxon>
        <taxon>Flaviviridae</taxon>
        <taxon>Orthoflavivirus</taxon>
        <taxon>Orthoflavivirus denguei</taxon>
        <taxon>Dengue virus</taxon>
    </lineage>
</organism>
<protein>
    <submittedName>
        <fullName evidence="1">Capsid protein</fullName>
    </submittedName>
</protein>
<reference evidence="1" key="1">
    <citation type="submission" date="2002-02" db="EMBL/GenBank/DDBJ databases">
        <title>Molecular epidemiology of Dengue viruses in Peru.</title>
        <authorList>
            <person name="Holechek S.A."/>
            <person name="Caceres O.A."/>
            <person name="Kochel T.J."/>
            <person name="Guevara C."/>
            <person name="Montoya Y."/>
        </authorList>
    </citation>
    <scope>NUCLEOTIDE SEQUENCE</scope>
    <source>
        <strain evidence="1">Sullana-Peru 6682-01</strain>
    </source>
</reference>
<name>Q8QP45_DENV2</name>
<proteinExistence type="predicted"/>
<evidence type="ECO:0000313" key="1">
    <source>
        <dbReference type="EMBL" id="AAL80039.1"/>
    </source>
</evidence>
<feature type="non-terminal residue" evidence="1">
    <location>
        <position position="39"/>
    </location>
</feature>
<feature type="non-terminal residue" evidence="1">
    <location>
        <position position="1"/>
    </location>
</feature>